<dbReference type="GO" id="GO:0005524">
    <property type="term" value="F:ATP binding"/>
    <property type="evidence" value="ECO:0007669"/>
    <property type="project" value="UniProtKB-KW"/>
</dbReference>
<feature type="compositionally biased region" description="Basic residues" evidence="7">
    <location>
        <begin position="902"/>
        <end position="915"/>
    </location>
</feature>
<keyword evidence="10" id="KW-1185">Reference proteome</keyword>
<dbReference type="GO" id="GO:0005675">
    <property type="term" value="C:transcription factor TFIIH holo complex"/>
    <property type="evidence" value="ECO:0007669"/>
    <property type="project" value="TreeGrafter"/>
</dbReference>
<evidence type="ECO:0000256" key="2">
    <source>
        <dbReference type="ARBA" id="ARBA00019253"/>
    </source>
</evidence>
<gene>
    <name evidence="9" type="ORF">ABB37_09574</name>
</gene>
<dbReference type="InterPro" id="IPR001650">
    <property type="entry name" value="Helicase_C-like"/>
</dbReference>
<dbReference type="GO" id="GO:0043138">
    <property type="term" value="F:3'-5' DNA helicase activity"/>
    <property type="evidence" value="ECO:0007669"/>
    <property type="project" value="TreeGrafter"/>
</dbReference>
<keyword evidence="3" id="KW-0547">Nucleotide-binding</keyword>
<evidence type="ECO:0000313" key="10">
    <source>
        <dbReference type="Proteomes" id="UP000037923"/>
    </source>
</evidence>
<dbReference type="AlphaFoldDB" id="A0A0M9FQI1"/>
<dbReference type="GeneID" id="26909857"/>
<dbReference type="OrthoDB" id="16911at2759"/>
<dbReference type="Pfam" id="PF10544">
    <property type="entry name" value="T5orf172"/>
    <property type="match status" value="1"/>
</dbReference>
<dbReference type="GO" id="GO:0000112">
    <property type="term" value="C:nucleotide-excision repair factor 3 complex"/>
    <property type="evidence" value="ECO:0007669"/>
    <property type="project" value="TreeGrafter"/>
</dbReference>
<dbReference type="SUPFAM" id="SSF52540">
    <property type="entry name" value="P-loop containing nucleoside triphosphate hydrolases"/>
    <property type="match status" value="2"/>
</dbReference>
<evidence type="ECO:0000256" key="4">
    <source>
        <dbReference type="ARBA" id="ARBA00022801"/>
    </source>
</evidence>
<sequence length="970" mass="109489">MLVCSTWRLNSVGFYIAQHPWLKAAGLVKIGFSTCLETRLDMASFKTCFTPEWYYASVFECKTAKEALLLEQSVLFCLREKRVEHRELLRLHEEEVAEVAATVADKMNLSVTQRTLPVYASPSSSASGSAVSIDADDLPGTAASGGTSKKKSDVALSLTPRQIETTIAPYRSLLESVRLNAPPSVARTLQGASSLTLSPAEADMESEEKEEEDLAGFDYDFLSSWVDGSDYHVDRLRPYQQEAVTRLVAELEQNRKAVCQMACRCGKTPVAYHVMQHALQSKGSGRVLYLVPGLSLLRQTARKLVAYGLSSDTPLLLIGSDPVPVILDGGRSQPMTTDPNVIRETVLGNPKLVVVSTYHSSPLLKSVNVFQLTVFDECHRVCGSAADTAFNSMLKLPLHGRRLFLTATPTYDTPIKMSDRAYFGGIAYRYYLREGIDGGYVNPFSVRIVLGEDMAKMNPYLYEAMRMVDKLLVFCRNIAHARRLQEELQAESPPHDVTPFTVLIAHSRMGSAAVAEALQCFTTTKRCLLLNVRLFQEGVEIPDLNAVFFAAPRYSSRDIIQSICRPLNKVEGKPSSFVFLPAVFDKRRAASHPINLQNFSTLVPFTDALMDEDPMLFEYMIDPQKKAYDIGVVGVRSLKLTSDKLHRFVLPSIRRGVRYSSRDTDRLHRNARLPWRTIFGEMKRIVLECNRYPKANDAWVVGETPISLNLFYQYVRKGYKLHASGQPTYLQMHQIRDLESLPQWTRYGVHGPYPWRECMQTLARHLRAHRTVPPLDVHKGGYIGLDATPFERLSGCLMHVNQSDSRLCTCLAPEKQADLDRLCKQYHLRWRKRRTKDGTIVKSDVTMITQSYNQFKRLFENASKVPAFQTYLDMHFPGYPEKHARMETLDNLRKGSVPPRCSLRRHAGPKRKARRTASGAAMDRKVMCRICREHIPVLKWATHLSSRKHKRAQQAIAETTAPLSLKPADE</sequence>
<keyword evidence="4" id="KW-0378">Hydrolase</keyword>
<evidence type="ECO:0000256" key="3">
    <source>
        <dbReference type="ARBA" id="ARBA00022741"/>
    </source>
</evidence>
<dbReference type="InterPro" id="IPR027417">
    <property type="entry name" value="P-loop_NTPase"/>
</dbReference>
<dbReference type="RefSeq" id="XP_015652454.1">
    <property type="nucleotide sequence ID" value="XM_015809134.1"/>
</dbReference>
<comment type="similarity">
    <text evidence="1">Belongs to the asfivirus helicase A859L family.</text>
</comment>
<feature type="domain" description="Helicase ATP-binding" evidence="8">
    <location>
        <begin position="248"/>
        <end position="427"/>
    </location>
</feature>
<dbReference type="Pfam" id="PF04851">
    <property type="entry name" value="ResIII"/>
    <property type="match status" value="1"/>
</dbReference>
<dbReference type="EMBL" id="LGTL01000032">
    <property type="protein sequence ID" value="KPA74015.1"/>
    <property type="molecule type" value="Genomic_DNA"/>
</dbReference>
<dbReference type="PANTHER" id="PTHR11274:SF13">
    <property type="entry name" value="HELICASE A859L-RELATED"/>
    <property type="match status" value="1"/>
</dbReference>
<feature type="region of interest" description="Disordered" evidence="7">
    <location>
        <begin position="893"/>
        <end position="920"/>
    </location>
</feature>
<dbReference type="SMART" id="SM00487">
    <property type="entry name" value="DEXDc"/>
    <property type="match status" value="1"/>
</dbReference>
<evidence type="ECO:0000256" key="6">
    <source>
        <dbReference type="ARBA" id="ARBA00022840"/>
    </source>
</evidence>
<keyword evidence="5 9" id="KW-0347">Helicase</keyword>
<dbReference type="PANTHER" id="PTHR11274">
    <property type="entry name" value="RAD25/XP-B DNA REPAIR HELICASE"/>
    <property type="match status" value="1"/>
</dbReference>
<evidence type="ECO:0000256" key="7">
    <source>
        <dbReference type="SAM" id="MobiDB-lite"/>
    </source>
</evidence>
<evidence type="ECO:0000259" key="8">
    <source>
        <dbReference type="PROSITE" id="PS51192"/>
    </source>
</evidence>
<dbReference type="GO" id="GO:0097550">
    <property type="term" value="C:transcription preinitiation complex"/>
    <property type="evidence" value="ECO:0007669"/>
    <property type="project" value="TreeGrafter"/>
</dbReference>
<dbReference type="GO" id="GO:0016787">
    <property type="term" value="F:hydrolase activity"/>
    <property type="evidence" value="ECO:0007669"/>
    <property type="project" value="UniProtKB-KW"/>
</dbReference>
<dbReference type="InterPro" id="IPR014001">
    <property type="entry name" value="Helicase_ATP-bd"/>
</dbReference>
<dbReference type="PROSITE" id="PS51192">
    <property type="entry name" value="HELICASE_ATP_BIND_1"/>
    <property type="match status" value="1"/>
</dbReference>
<dbReference type="Gene3D" id="3.40.50.300">
    <property type="entry name" value="P-loop containing nucleotide triphosphate hydrolases"/>
    <property type="match status" value="2"/>
</dbReference>
<name>A0A0M9FQI1_LEPPY</name>
<dbReference type="InterPro" id="IPR018306">
    <property type="entry name" value="Phage_T5_Orf172_DNA-bd"/>
</dbReference>
<comment type="caution">
    <text evidence="9">The sequence shown here is derived from an EMBL/GenBank/DDBJ whole genome shotgun (WGS) entry which is preliminary data.</text>
</comment>
<accession>A0A0M9FQI1</accession>
<dbReference type="SMART" id="SM00974">
    <property type="entry name" value="T5orf172"/>
    <property type="match status" value="1"/>
</dbReference>
<proteinExistence type="inferred from homology"/>
<dbReference type="GO" id="GO:0003677">
    <property type="term" value="F:DNA binding"/>
    <property type="evidence" value="ECO:0007669"/>
    <property type="project" value="InterPro"/>
</dbReference>
<evidence type="ECO:0000256" key="1">
    <source>
        <dbReference type="ARBA" id="ARBA00007303"/>
    </source>
</evidence>
<protein>
    <recommendedName>
        <fullName evidence="2">Probable helicase A859L</fullName>
    </recommendedName>
</protein>
<organism evidence="9 10">
    <name type="scientific">Leptomonas pyrrhocoris</name>
    <name type="common">Firebug parasite</name>
    <dbReference type="NCBI Taxonomy" id="157538"/>
    <lineage>
        <taxon>Eukaryota</taxon>
        <taxon>Discoba</taxon>
        <taxon>Euglenozoa</taxon>
        <taxon>Kinetoplastea</taxon>
        <taxon>Metakinetoplastina</taxon>
        <taxon>Trypanosomatida</taxon>
        <taxon>Trypanosomatidae</taxon>
        <taxon>Leishmaniinae</taxon>
        <taxon>Leptomonas</taxon>
    </lineage>
</organism>
<evidence type="ECO:0000256" key="5">
    <source>
        <dbReference type="ARBA" id="ARBA00022806"/>
    </source>
</evidence>
<dbReference type="InterPro" id="IPR050615">
    <property type="entry name" value="ATP-dep_DNA_Helicase"/>
</dbReference>
<dbReference type="Proteomes" id="UP000037923">
    <property type="component" value="Unassembled WGS sequence"/>
</dbReference>
<dbReference type="Pfam" id="PF00271">
    <property type="entry name" value="Helicase_C"/>
    <property type="match status" value="1"/>
</dbReference>
<reference evidence="9 10" key="1">
    <citation type="submission" date="2015-07" db="EMBL/GenBank/DDBJ databases">
        <title>High-quality genome of monoxenous trypanosomatid Leptomonas pyrrhocoris.</title>
        <authorList>
            <person name="Flegontov P."/>
            <person name="Butenko A."/>
            <person name="Firsov S."/>
            <person name="Vlcek C."/>
            <person name="Logacheva M.D."/>
            <person name="Field M."/>
            <person name="Filatov D."/>
            <person name="Flegontova O."/>
            <person name="Gerasimov E."/>
            <person name="Jackson A.P."/>
            <person name="Kelly S."/>
            <person name="Opperdoes F."/>
            <person name="O'Reilly A."/>
            <person name="Votypka J."/>
            <person name="Yurchenko V."/>
            <person name="Lukes J."/>
        </authorList>
    </citation>
    <scope>NUCLEOTIDE SEQUENCE [LARGE SCALE GENOMIC DNA]</scope>
    <source>
        <strain evidence="9">H10</strain>
    </source>
</reference>
<dbReference type="GO" id="GO:0006367">
    <property type="term" value="P:transcription initiation at RNA polymerase II promoter"/>
    <property type="evidence" value="ECO:0007669"/>
    <property type="project" value="TreeGrafter"/>
</dbReference>
<dbReference type="InterPro" id="IPR006935">
    <property type="entry name" value="Helicase/UvrB_N"/>
</dbReference>
<keyword evidence="6" id="KW-0067">ATP-binding</keyword>
<dbReference type="VEuPathDB" id="TriTrypDB:LpyrH10_32_1070"/>
<dbReference type="FunFam" id="3.40.50.300:FF:003625">
    <property type="entry name" value="Helicase-like protein"/>
    <property type="match status" value="1"/>
</dbReference>
<dbReference type="OMA" id="TCFTPEW"/>
<evidence type="ECO:0000313" key="9">
    <source>
        <dbReference type="EMBL" id="KPA74015.1"/>
    </source>
</evidence>